<keyword evidence="3" id="KW-1185">Reference proteome</keyword>
<dbReference type="AlphaFoldDB" id="A0A9P9DGS6"/>
<name>A0A9P9DGS6_9HYPO</name>
<feature type="compositionally biased region" description="Basic and acidic residues" evidence="1">
    <location>
        <begin position="340"/>
        <end position="353"/>
    </location>
</feature>
<comment type="caution">
    <text evidence="2">The sequence shown here is derived from an EMBL/GenBank/DDBJ whole genome shotgun (WGS) entry which is preliminary data.</text>
</comment>
<accession>A0A9P9DGS6</accession>
<feature type="region of interest" description="Disordered" evidence="1">
    <location>
        <begin position="334"/>
        <end position="353"/>
    </location>
</feature>
<organism evidence="2 3">
    <name type="scientific">Dactylonectria estremocensis</name>
    <dbReference type="NCBI Taxonomy" id="1079267"/>
    <lineage>
        <taxon>Eukaryota</taxon>
        <taxon>Fungi</taxon>
        <taxon>Dikarya</taxon>
        <taxon>Ascomycota</taxon>
        <taxon>Pezizomycotina</taxon>
        <taxon>Sordariomycetes</taxon>
        <taxon>Hypocreomycetidae</taxon>
        <taxon>Hypocreales</taxon>
        <taxon>Nectriaceae</taxon>
        <taxon>Dactylonectria</taxon>
    </lineage>
</organism>
<feature type="non-terminal residue" evidence="2">
    <location>
        <position position="366"/>
    </location>
</feature>
<sequence>MEAAELDAFSEWYNDNDLDYRTPRLDSSSPSPTNQSQPQRLALPLLQLDDWTPNLPYNEAVPTCIRYSIEWKLLLNKGRLKKLTNDTEQNLTLAPGAFWDTTLKSKLEQLLKKKTPRTKSYEPEETTIIVSVTDRTERDLSKRFDEQDIEWGVIEDQLRAWSHLLHVGKRLRIEISFICKEVSRPASMTTRQSTSTGGATAVQFAERDQLLASQEASGQSRVWSNVYNLMRCTGPPCDGRYCWRDANRKHFPLDTSILTKLVQYAEEGNQLDTHQDVPPRILDLIYAKERESAERKRKRKTSDSEGERLIKIINVLPGPYTQALIEGYLGSSSETSDVAQTKRSDDLRIPKPRDKAPGAYCQWHCA</sequence>
<evidence type="ECO:0000313" key="3">
    <source>
        <dbReference type="Proteomes" id="UP000717696"/>
    </source>
</evidence>
<reference evidence="2" key="1">
    <citation type="journal article" date="2021" name="Nat. Commun.">
        <title>Genetic determinants of endophytism in the Arabidopsis root mycobiome.</title>
        <authorList>
            <person name="Mesny F."/>
            <person name="Miyauchi S."/>
            <person name="Thiergart T."/>
            <person name="Pickel B."/>
            <person name="Atanasova L."/>
            <person name="Karlsson M."/>
            <person name="Huettel B."/>
            <person name="Barry K.W."/>
            <person name="Haridas S."/>
            <person name="Chen C."/>
            <person name="Bauer D."/>
            <person name="Andreopoulos W."/>
            <person name="Pangilinan J."/>
            <person name="LaButti K."/>
            <person name="Riley R."/>
            <person name="Lipzen A."/>
            <person name="Clum A."/>
            <person name="Drula E."/>
            <person name="Henrissat B."/>
            <person name="Kohler A."/>
            <person name="Grigoriev I.V."/>
            <person name="Martin F.M."/>
            <person name="Hacquard S."/>
        </authorList>
    </citation>
    <scope>NUCLEOTIDE SEQUENCE</scope>
    <source>
        <strain evidence="2">MPI-CAGE-AT-0021</strain>
    </source>
</reference>
<proteinExistence type="predicted"/>
<evidence type="ECO:0000256" key="1">
    <source>
        <dbReference type="SAM" id="MobiDB-lite"/>
    </source>
</evidence>
<protein>
    <submittedName>
        <fullName evidence="2">Uncharacterized protein</fullName>
    </submittedName>
</protein>
<gene>
    <name evidence="2" type="ORF">B0J13DRAFT_197512</name>
</gene>
<dbReference type="EMBL" id="JAGMUU010000031">
    <property type="protein sequence ID" value="KAH7118707.1"/>
    <property type="molecule type" value="Genomic_DNA"/>
</dbReference>
<dbReference type="OrthoDB" id="5131365at2759"/>
<evidence type="ECO:0000313" key="2">
    <source>
        <dbReference type="EMBL" id="KAH7118707.1"/>
    </source>
</evidence>
<dbReference type="Proteomes" id="UP000717696">
    <property type="component" value="Unassembled WGS sequence"/>
</dbReference>